<keyword evidence="2" id="KW-1133">Transmembrane helix</keyword>
<feature type="transmembrane region" description="Helical" evidence="2">
    <location>
        <begin position="38"/>
        <end position="58"/>
    </location>
</feature>
<dbReference type="EMBL" id="CP063134">
    <property type="protein sequence ID" value="QOU19808.1"/>
    <property type="molecule type" value="Genomic_DNA"/>
</dbReference>
<evidence type="ECO:0000256" key="2">
    <source>
        <dbReference type="SAM" id="Phobius"/>
    </source>
</evidence>
<feature type="compositionally biased region" description="Low complexity" evidence="1">
    <location>
        <begin position="10"/>
        <end position="21"/>
    </location>
</feature>
<name>A0A871R7T1_DEKBR</name>
<feature type="region of interest" description="Disordered" evidence="1">
    <location>
        <begin position="1"/>
        <end position="26"/>
    </location>
</feature>
<dbReference type="AlphaFoldDB" id="A0A871R7T1"/>
<dbReference type="Proteomes" id="UP000663131">
    <property type="component" value="Chromosome 6"/>
</dbReference>
<dbReference type="GeneID" id="64575885"/>
<evidence type="ECO:0000256" key="1">
    <source>
        <dbReference type="SAM" id="MobiDB-lite"/>
    </source>
</evidence>
<dbReference type="KEGG" id="bbrx:BRETT_003962"/>
<reference evidence="3" key="2">
    <citation type="journal article" name="BMC Genomics">
        <title>New genome assemblies reveal patterns of domestication and adaptation across Brettanomyces (Dekkera) species.</title>
        <authorList>
            <person name="Roach M.J."/>
            <person name="Borneman A.R."/>
        </authorList>
    </citation>
    <scope>NUCLEOTIDE SEQUENCE</scope>
    <source>
        <strain evidence="3">UCD 2041</strain>
    </source>
</reference>
<sequence>MGNQGGYTTQPQMMPQQQQQQKKSGGGMRKVWDIIKRIFNAIIFGFGATIGSKIANAIF</sequence>
<proteinExistence type="predicted"/>
<evidence type="ECO:0000313" key="4">
    <source>
        <dbReference type="Proteomes" id="UP000663131"/>
    </source>
</evidence>
<keyword evidence="2" id="KW-0812">Transmembrane</keyword>
<reference evidence="3" key="1">
    <citation type="submission" date="2020-10" db="EMBL/GenBank/DDBJ databases">
        <authorList>
            <person name="Palmer J.M."/>
        </authorList>
    </citation>
    <scope>NUCLEOTIDE SEQUENCE</scope>
    <source>
        <strain evidence="3">UCD 2041</strain>
    </source>
</reference>
<organism evidence="3 4">
    <name type="scientific">Dekkera bruxellensis</name>
    <name type="common">Brettanomyces custersii</name>
    <dbReference type="NCBI Taxonomy" id="5007"/>
    <lineage>
        <taxon>Eukaryota</taxon>
        <taxon>Fungi</taxon>
        <taxon>Dikarya</taxon>
        <taxon>Ascomycota</taxon>
        <taxon>Saccharomycotina</taxon>
        <taxon>Pichiomycetes</taxon>
        <taxon>Pichiales</taxon>
        <taxon>Pichiaceae</taxon>
        <taxon>Brettanomyces</taxon>
    </lineage>
</organism>
<dbReference type="OrthoDB" id="3996763at2759"/>
<gene>
    <name evidence="3" type="ORF">BRETT_003962</name>
</gene>
<protein>
    <submittedName>
        <fullName evidence="3">Uncharacterized protein</fullName>
    </submittedName>
</protein>
<evidence type="ECO:0000313" key="3">
    <source>
        <dbReference type="EMBL" id="QOU19808.1"/>
    </source>
</evidence>
<keyword evidence="2" id="KW-0472">Membrane</keyword>
<dbReference type="RefSeq" id="XP_041136301.1">
    <property type="nucleotide sequence ID" value="XM_041282462.1"/>
</dbReference>
<accession>A0A871R7T1</accession>